<evidence type="ECO:0000313" key="5">
    <source>
        <dbReference type="Proteomes" id="UP000030754"/>
    </source>
</evidence>
<sequence>MRYVALGLLLIFLTLYLLCECEELKKLGLKSWLKEGWTMFLLLHLCVLLCFLASFVAIQIVALLAPKLELTAADDGYYEISGAPTASDDTGFFQLVSDYHSLFYVNFAAQQACVFLGALAAVTGCILIIRLAPSTTGIGIKSLQMTFRKTKFYILACSLGLLLIVLIFVSFGDISFGDTTSSFAGYYESLKTSAAFLLGGTIGNYDVYSLTSVNSVLSGLYFVPLFLLFSVFGLTFLVAMVLKKYNSCAQNTEQNVTKYKLNKQGLFRTRYEWFRYALKRTWMGFWKEVCRCRSKEKLEILAEDEFEDDIREAQELKASKERKKGEQKRATSHEHYCRHATKEETHSSAEEFYESPPQYPSWVWNEIGMKDPLSIYAAHSGTENCFYVDAASMAEYSKTYGYFNGFDVADYTSSGEGYFTPKLAVNTVQKAPAPSIAKVYLLVRHQMQKDHQDAWKKLFVVVFLVVVIATITLQVSDYSCRNYFTWEKVLLKGGNIASQTVNLSFAS</sequence>
<keyword evidence="2" id="KW-0812">Transmembrane</keyword>
<dbReference type="RefSeq" id="XP_013434237.1">
    <property type="nucleotide sequence ID" value="XM_013578783.1"/>
</dbReference>
<name>U6MVL5_9EIME</name>
<dbReference type="EMBL" id="HG723282">
    <property type="protein sequence ID" value="CDJ65770.1"/>
    <property type="molecule type" value="Genomic_DNA"/>
</dbReference>
<reference evidence="4" key="2">
    <citation type="submission" date="2013-10" db="EMBL/GenBank/DDBJ databases">
        <authorList>
            <person name="Aslett M."/>
        </authorList>
    </citation>
    <scope>NUCLEOTIDE SEQUENCE [LARGE SCALE GENOMIC DNA]</scope>
    <source>
        <strain evidence="4">Houghton</strain>
    </source>
</reference>
<dbReference type="InterPro" id="IPR051223">
    <property type="entry name" value="Polycystin"/>
</dbReference>
<evidence type="ECO:0000313" key="4">
    <source>
        <dbReference type="EMBL" id="CDJ65770.1"/>
    </source>
</evidence>
<proteinExistence type="predicted"/>
<feature type="transmembrane region" description="Helical" evidence="2">
    <location>
        <begin position="152"/>
        <end position="171"/>
    </location>
</feature>
<evidence type="ECO:0008006" key="6">
    <source>
        <dbReference type="Google" id="ProtNLM"/>
    </source>
</evidence>
<dbReference type="GeneID" id="25471480"/>
<feature type="signal peptide" evidence="3">
    <location>
        <begin position="1"/>
        <end position="21"/>
    </location>
</feature>
<feature type="region of interest" description="Disordered" evidence="1">
    <location>
        <begin position="317"/>
        <end position="340"/>
    </location>
</feature>
<keyword evidence="3" id="KW-0732">Signal</keyword>
<feature type="chain" id="PRO_5004675493" description="Polycystin cation channel PKD1/PKD2 domain-containing protein" evidence="3">
    <location>
        <begin position="22"/>
        <end position="507"/>
    </location>
</feature>
<dbReference type="GO" id="GO:0050982">
    <property type="term" value="P:detection of mechanical stimulus"/>
    <property type="evidence" value="ECO:0007669"/>
    <property type="project" value="TreeGrafter"/>
</dbReference>
<protein>
    <recommendedName>
        <fullName evidence="6">Polycystin cation channel PKD1/PKD2 domain-containing protein</fullName>
    </recommendedName>
</protein>
<dbReference type="PANTHER" id="PTHR10877">
    <property type="entry name" value="POLYCYSTIN FAMILY MEMBER"/>
    <property type="match status" value="1"/>
</dbReference>
<feature type="transmembrane region" description="Helical" evidence="2">
    <location>
        <begin position="37"/>
        <end position="65"/>
    </location>
</feature>
<dbReference type="VEuPathDB" id="ToxoDB:ENH_00012980"/>
<feature type="transmembrane region" description="Helical" evidence="2">
    <location>
        <begin position="220"/>
        <end position="242"/>
    </location>
</feature>
<dbReference type="GO" id="GO:0005262">
    <property type="term" value="F:calcium channel activity"/>
    <property type="evidence" value="ECO:0007669"/>
    <property type="project" value="TreeGrafter"/>
</dbReference>
<dbReference type="Proteomes" id="UP000030754">
    <property type="component" value="Unassembled WGS sequence"/>
</dbReference>
<dbReference type="OrthoDB" id="346057at2759"/>
<organism evidence="4 5">
    <name type="scientific">Eimeria necatrix</name>
    <dbReference type="NCBI Taxonomy" id="51315"/>
    <lineage>
        <taxon>Eukaryota</taxon>
        <taxon>Sar</taxon>
        <taxon>Alveolata</taxon>
        <taxon>Apicomplexa</taxon>
        <taxon>Conoidasida</taxon>
        <taxon>Coccidia</taxon>
        <taxon>Eucoccidiorida</taxon>
        <taxon>Eimeriorina</taxon>
        <taxon>Eimeriidae</taxon>
        <taxon>Eimeria</taxon>
    </lineage>
</organism>
<feature type="transmembrane region" description="Helical" evidence="2">
    <location>
        <begin position="108"/>
        <end position="131"/>
    </location>
</feature>
<reference evidence="4" key="1">
    <citation type="submission" date="2013-10" db="EMBL/GenBank/DDBJ databases">
        <title>Genomic analysis of the causative agents of coccidiosis in chickens.</title>
        <authorList>
            <person name="Reid A.J."/>
            <person name="Blake D."/>
            <person name="Billington K."/>
            <person name="Browne H."/>
            <person name="Dunn M."/>
            <person name="Hung S."/>
            <person name="Kawahara F."/>
            <person name="Miranda-Saavedra D."/>
            <person name="Mourier T."/>
            <person name="Nagra H."/>
            <person name="Otto T.D."/>
            <person name="Rawlings N."/>
            <person name="Sanchez A."/>
            <person name="Sanders M."/>
            <person name="Subramaniam C."/>
            <person name="Tay Y."/>
            <person name="Dear P."/>
            <person name="Doerig C."/>
            <person name="Gruber A."/>
            <person name="Parkinson J."/>
            <person name="Shirley M."/>
            <person name="Wan K.L."/>
            <person name="Berriman M."/>
            <person name="Tomley F."/>
            <person name="Pain A."/>
        </authorList>
    </citation>
    <scope>NUCLEOTIDE SEQUENCE [LARGE SCALE GENOMIC DNA]</scope>
    <source>
        <strain evidence="4">Houghton</strain>
    </source>
</reference>
<keyword evidence="2" id="KW-1133">Transmembrane helix</keyword>
<evidence type="ECO:0000256" key="2">
    <source>
        <dbReference type="SAM" id="Phobius"/>
    </source>
</evidence>
<feature type="transmembrane region" description="Helical" evidence="2">
    <location>
        <begin position="454"/>
        <end position="473"/>
    </location>
</feature>
<dbReference type="AlphaFoldDB" id="U6MVL5"/>
<evidence type="ECO:0000256" key="3">
    <source>
        <dbReference type="SAM" id="SignalP"/>
    </source>
</evidence>
<dbReference type="GO" id="GO:0016020">
    <property type="term" value="C:membrane"/>
    <property type="evidence" value="ECO:0007669"/>
    <property type="project" value="TreeGrafter"/>
</dbReference>
<gene>
    <name evidence="4" type="ORF">ENH_00012980</name>
</gene>
<dbReference type="PANTHER" id="PTHR10877:SF150">
    <property type="entry name" value="REJ DOMAIN-CONTAINING PROTEIN"/>
    <property type="match status" value="1"/>
</dbReference>
<keyword evidence="5" id="KW-1185">Reference proteome</keyword>
<evidence type="ECO:0000256" key="1">
    <source>
        <dbReference type="SAM" id="MobiDB-lite"/>
    </source>
</evidence>
<accession>U6MVL5</accession>
<keyword evidence="2" id="KW-0472">Membrane</keyword>